<comment type="caution">
    <text evidence="2">The sequence shown here is derived from an EMBL/GenBank/DDBJ whole genome shotgun (WGS) entry which is preliminary data.</text>
</comment>
<dbReference type="EMBL" id="JAGEVF010000003">
    <property type="protein sequence ID" value="MBO3116097.1"/>
    <property type="molecule type" value="Genomic_DNA"/>
</dbReference>
<protein>
    <recommendedName>
        <fullName evidence="4">SGNH/GDSL hydrolase family protein</fullName>
    </recommendedName>
</protein>
<dbReference type="RefSeq" id="WP_208152918.1">
    <property type="nucleotide sequence ID" value="NZ_JAGEVF010000003.1"/>
</dbReference>
<keyword evidence="3" id="KW-1185">Reference proteome</keyword>
<keyword evidence="1" id="KW-1133">Transmembrane helix</keyword>
<keyword evidence="1" id="KW-0472">Membrane</keyword>
<accession>A0ABS3T028</accession>
<evidence type="ECO:0008006" key="4">
    <source>
        <dbReference type="Google" id="ProtNLM"/>
    </source>
</evidence>
<feature type="transmembrane region" description="Helical" evidence="1">
    <location>
        <begin position="7"/>
        <end position="25"/>
    </location>
</feature>
<name>A0ABS3T028_9FLAO</name>
<proteinExistence type="predicted"/>
<reference evidence="2 3" key="1">
    <citation type="submission" date="2021-03" db="EMBL/GenBank/DDBJ databases">
        <title>Winogradskyella sp. nov., isolated from costal sediment.</title>
        <authorList>
            <person name="Gao C."/>
        </authorList>
    </citation>
    <scope>NUCLEOTIDE SEQUENCE [LARGE SCALE GENOMIC DNA]</scope>
    <source>
        <strain evidence="2 3">DF17</strain>
    </source>
</reference>
<sequence length="346" mass="39540">MQLRQSFIIAAILGVTAITSWEIYWRCQGVEPYLDDNKDLWANQRQRLQKKPKNTIVFIGSSRILYDIQLDLWRDLTHTEPIMLAVQGSSPIPIFEDIVKNTDFAGTLVVGVTPALLFSTTFPKAPPMRRAIAKVDYFKNRTYAQRINHILSVPLQTNLAFIRDGDEAWDSDVDLGTLLSRIHISERAGPPPVPFNNFEEIGLDRHMKMPEYVTNDTSYANTIKAVWKDILSADRPPPDKTATMAAFEKLANTFTKRGGNLILVRCPSSGLFKEVEAKGFPRHEFWDVLVNKVNAQSYHYEDYPQFQNLFLPEWSHLSAEDARFFTRELIGILKAEKAIPQINIDK</sequence>
<keyword evidence="1" id="KW-0812">Transmembrane</keyword>
<evidence type="ECO:0000313" key="3">
    <source>
        <dbReference type="Proteomes" id="UP000676776"/>
    </source>
</evidence>
<organism evidence="2 3">
    <name type="scientific">Winogradskyella pelagia</name>
    <dbReference type="NCBI Taxonomy" id="2819984"/>
    <lineage>
        <taxon>Bacteria</taxon>
        <taxon>Pseudomonadati</taxon>
        <taxon>Bacteroidota</taxon>
        <taxon>Flavobacteriia</taxon>
        <taxon>Flavobacteriales</taxon>
        <taxon>Flavobacteriaceae</taxon>
        <taxon>Winogradskyella</taxon>
    </lineage>
</organism>
<dbReference type="Proteomes" id="UP000676776">
    <property type="component" value="Unassembled WGS sequence"/>
</dbReference>
<evidence type="ECO:0000256" key="1">
    <source>
        <dbReference type="SAM" id="Phobius"/>
    </source>
</evidence>
<evidence type="ECO:0000313" key="2">
    <source>
        <dbReference type="EMBL" id="MBO3116097.1"/>
    </source>
</evidence>
<gene>
    <name evidence="2" type="ORF">J4050_05025</name>
</gene>